<dbReference type="GeneID" id="18913888"/>
<keyword evidence="1" id="KW-1133">Transmembrane helix</keyword>
<gene>
    <name evidence="2" type="ORF">PHACADRAFT_246724</name>
</gene>
<dbReference type="Proteomes" id="UP000008370">
    <property type="component" value="Unassembled WGS sequence"/>
</dbReference>
<dbReference type="KEGG" id="pco:PHACADRAFT_246724"/>
<dbReference type="RefSeq" id="XP_007390111.1">
    <property type="nucleotide sequence ID" value="XM_007390049.1"/>
</dbReference>
<proteinExistence type="predicted"/>
<sequence>MSRCGRELVVNCVLRPFLVIVYVLHLAIRIRRATPLYSCSLLSNVTSAQGKIVANVRYCSSRL</sequence>
<evidence type="ECO:0000313" key="2">
    <source>
        <dbReference type="EMBL" id="EKM60663.1"/>
    </source>
</evidence>
<feature type="transmembrane region" description="Helical" evidence="1">
    <location>
        <begin position="12"/>
        <end position="30"/>
    </location>
</feature>
<dbReference type="HOGENOM" id="CLU_2886548_0_0_1"/>
<dbReference type="InParanoid" id="K5W9M9"/>
<accession>K5W9M9</accession>
<evidence type="ECO:0000313" key="3">
    <source>
        <dbReference type="Proteomes" id="UP000008370"/>
    </source>
</evidence>
<keyword evidence="3" id="KW-1185">Reference proteome</keyword>
<protein>
    <submittedName>
        <fullName evidence="2">Uncharacterized protein</fullName>
    </submittedName>
</protein>
<evidence type="ECO:0000256" key="1">
    <source>
        <dbReference type="SAM" id="Phobius"/>
    </source>
</evidence>
<keyword evidence="1" id="KW-0472">Membrane</keyword>
<keyword evidence="1" id="KW-0812">Transmembrane</keyword>
<name>K5W9M9_PHACS</name>
<dbReference type="EMBL" id="JH930468">
    <property type="protein sequence ID" value="EKM60663.1"/>
    <property type="molecule type" value="Genomic_DNA"/>
</dbReference>
<organism evidence="2 3">
    <name type="scientific">Phanerochaete carnosa (strain HHB-10118-sp)</name>
    <name type="common">White-rot fungus</name>
    <name type="synonym">Peniophora carnosa</name>
    <dbReference type="NCBI Taxonomy" id="650164"/>
    <lineage>
        <taxon>Eukaryota</taxon>
        <taxon>Fungi</taxon>
        <taxon>Dikarya</taxon>
        <taxon>Basidiomycota</taxon>
        <taxon>Agaricomycotina</taxon>
        <taxon>Agaricomycetes</taxon>
        <taxon>Polyporales</taxon>
        <taxon>Phanerochaetaceae</taxon>
        <taxon>Phanerochaete</taxon>
    </lineage>
</organism>
<dbReference type="AlphaFoldDB" id="K5W9M9"/>
<reference evidence="2 3" key="1">
    <citation type="journal article" date="2012" name="BMC Genomics">
        <title>Comparative genomics of the white-rot fungi, Phanerochaete carnosa and P. chrysosporium, to elucidate the genetic basis of the distinct wood types they colonize.</title>
        <authorList>
            <person name="Suzuki H."/>
            <person name="MacDonald J."/>
            <person name="Syed K."/>
            <person name="Salamov A."/>
            <person name="Hori C."/>
            <person name="Aerts A."/>
            <person name="Henrissat B."/>
            <person name="Wiebenga A."/>
            <person name="vanKuyk P.A."/>
            <person name="Barry K."/>
            <person name="Lindquist E."/>
            <person name="LaButti K."/>
            <person name="Lapidus A."/>
            <person name="Lucas S."/>
            <person name="Coutinho P."/>
            <person name="Gong Y."/>
            <person name="Samejima M."/>
            <person name="Mahadevan R."/>
            <person name="Abou-Zaid M."/>
            <person name="de Vries R.P."/>
            <person name="Igarashi K."/>
            <person name="Yadav J.S."/>
            <person name="Grigoriev I.V."/>
            <person name="Master E.R."/>
        </authorList>
    </citation>
    <scope>NUCLEOTIDE SEQUENCE [LARGE SCALE GENOMIC DNA]</scope>
    <source>
        <strain evidence="2 3">HHB-10118-sp</strain>
    </source>
</reference>